<keyword evidence="8" id="KW-1185">Reference proteome</keyword>
<keyword evidence="3 4" id="KW-0408">Iron</keyword>
<dbReference type="InterPro" id="IPR009056">
    <property type="entry name" value="Cyt_c-like_dom"/>
</dbReference>
<gene>
    <name evidence="7" type="primary">fdhC</name>
    <name evidence="7" type="ORF">GJW-30_1_00701</name>
</gene>
<accession>A0A0S3PQI3</accession>
<dbReference type="GO" id="GO:0009055">
    <property type="term" value="F:electron transfer activity"/>
    <property type="evidence" value="ECO:0007669"/>
    <property type="project" value="InterPro"/>
</dbReference>
<evidence type="ECO:0000256" key="3">
    <source>
        <dbReference type="ARBA" id="ARBA00023004"/>
    </source>
</evidence>
<proteinExistence type="predicted"/>
<dbReference type="Pfam" id="PF13442">
    <property type="entry name" value="Cytochrome_CBB3"/>
    <property type="match status" value="1"/>
</dbReference>
<feature type="signal peptide" evidence="5">
    <location>
        <begin position="1"/>
        <end position="18"/>
    </location>
</feature>
<dbReference type="PANTHER" id="PTHR35008:SF9">
    <property type="entry name" value="CYTOCHROME C DOMAIN-CONTAINING PROTEIN"/>
    <property type="match status" value="1"/>
</dbReference>
<reference evidence="7 8" key="1">
    <citation type="submission" date="2015-08" db="EMBL/GenBank/DDBJ databases">
        <title>Investigation of the bacterial diversity of lava forest soil.</title>
        <authorList>
            <person name="Lee J.S."/>
        </authorList>
    </citation>
    <scope>NUCLEOTIDE SEQUENCE [LARGE SCALE GENOMIC DNA]</scope>
    <source>
        <strain evidence="7 8">GJW-30</strain>
    </source>
</reference>
<evidence type="ECO:0000256" key="5">
    <source>
        <dbReference type="SAM" id="SignalP"/>
    </source>
</evidence>
<evidence type="ECO:0000313" key="7">
    <source>
        <dbReference type="EMBL" id="BAT58180.1"/>
    </source>
</evidence>
<keyword evidence="5" id="KW-0732">Signal</keyword>
<evidence type="ECO:0000313" key="8">
    <source>
        <dbReference type="Proteomes" id="UP000236884"/>
    </source>
</evidence>
<dbReference type="InterPro" id="IPR036909">
    <property type="entry name" value="Cyt_c-like_dom_sf"/>
</dbReference>
<dbReference type="InterPro" id="IPR051459">
    <property type="entry name" value="Cytochrome_c-type_DH"/>
</dbReference>
<dbReference type="PROSITE" id="PS51007">
    <property type="entry name" value="CYTC"/>
    <property type="match status" value="1"/>
</dbReference>
<dbReference type="EMBL" id="AP014946">
    <property type="protein sequence ID" value="BAT58180.1"/>
    <property type="molecule type" value="Genomic_DNA"/>
</dbReference>
<protein>
    <submittedName>
        <fullName evidence="7">Fructose dehydrogenase cytochrome subunit</fullName>
    </submittedName>
</protein>
<keyword evidence="2 4" id="KW-0479">Metal-binding</keyword>
<feature type="chain" id="PRO_5006615612" evidence="5">
    <location>
        <begin position="19"/>
        <end position="127"/>
    </location>
</feature>
<dbReference type="SUPFAM" id="SSF46626">
    <property type="entry name" value="Cytochrome c"/>
    <property type="match status" value="1"/>
</dbReference>
<feature type="domain" description="Cytochrome c" evidence="6">
    <location>
        <begin position="30"/>
        <end position="109"/>
    </location>
</feature>
<dbReference type="GO" id="GO:0020037">
    <property type="term" value="F:heme binding"/>
    <property type="evidence" value="ECO:0007669"/>
    <property type="project" value="InterPro"/>
</dbReference>
<dbReference type="GO" id="GO:0046872">
    <property type="term" value="F:metal ion binding"/>
    <property type="evidence" value="ECO:0007669"/>
    <property type="project" value="UniProtKB-KW"/>
</dbReference>
<dbReference type="Gene3D" id="1.10.760.10">
    <property type="entry name" value="Cytochrome c-like domain"/>
    <property type="match status" value="1"/>
</dbReference>
<evidence type="ECO:0000256" key="4">
    <source>
        <dbReference type="PROSITE-ProRule" id="PRU00433"/>
    </source>
</evidence>
<dbReference type="PANTHER" id="PTHR35008">
    <property type="entry name" value="BLL4482 PROTEIN-RELATED"/>
    <property type="match status" value="1"/>
</dbReference>
<evidence type="ECO:0000256" key="2">
    <source>
        <dbReference type="ARBA" id="ARBA00022723"/>
    </source>
</evidence>
<keyword evidence="1 4" id="KW-0349">Heme</keyword>
<dbReference type="KEGG" id="vgo:GJW-30_1_00701"/>
<dbReference type="Proteomes" id="UP000236884">
    <property type="component" value="Chromosome"/>
</dbReference>
<organism evidence="7 8">
    <name type="scientific">Variibacter gotjawalensis</name>
    <dbReference type="NCBI Taxonomy" id="1333996"/>
    <lineage>
        <taxon>Bacteria</taxon>
        <taxon>Pseudomonadati</taxon>
        <taxon>Pseudomonadota</taxon>
        <taxon>Alphaproteobacteria</taxon>
        <taxon>Hyphomicrobiales</taxon>
        <taxon>Nitrobacteraceae</taxon>
        <taxon>Variibacter</taxon>
    </lineage>
</organism>
<sequence length="127" mass="13554">MKKLLALLFAMFSGVALAADSAGFDDERKIAPRDGEAIYRAICQGCHMPKGEGAVGAGAYPALAKNDKLEAAGYPIYLVVRGQKAMPPLGVYLDDEQVAAVVTYIRTNFGNSYKEAVSPDDVKSVRP</sequence>
<evidence type="ECO:0000256" key="1">
    <source>
        <dbReference type="ARBA" id="ARBA00022617"/>
    </source>
</evidence>
<evidence type="ECO:0000259" key="6">
    <source>
        <dbReference type="PROSITE" id="PS51007"/>
    </source>
</evidence>
<name>A0A0S3PQI3_9BRAD</name>
<dbReference type="AlphaFoldDB" id="A0A0S3PQI3"/>